<gene>
    <name evidence="1" type="ordered locus">VIT_09s0002g05610</name>
</gene>
<proteinExistence type="predicted"/>
<dbReference type="ExpressionAtlas" id="F6HX70">
    <property type="expression patterns" value="baseline and differential"/>
</dbReference>
<name>F6HX70_VITVI</name>
<keyword evidence="2" id="KW-1185">Reference proteome</keyword>
<dbReference type="EMBL" id="FN596494">
    <property type="protein sequence ID" value="CCB59540.1"/>
    <property type="molecule type" value="Genomic_DNA"/>
</dbReference>
<dbReference type="PaxDb" id="29760-VIT_09s0002g05610.t01"/>
<accession>F6HX70</accession>
<reference evidence="2" key="1">
    <citation type="journal article" date="2007" name="Nature">
        <title>The grapevine genome sequence suggests ancestral hexaploidization in major angiosperm phyla.</title>
        <authorList>
            <consortium name="The French-Italian Public Consortium for Grapevine Genome Characterization."/>
            <person name="Jaillon O."/>
            <person name="Aury J.-M."/>
            <person name="Noel B."/>
            <person name="Policriti A."/>
            <person name="Clepet C."/>
            <person name="Casagrande A."/>
            <person name="Choisne N."/>
            <person name="Aubourg S."/>
            <person name="Vitulo N."/>
            <person name="Jubin C."/>
            <person name="Vezzi A."/>
            <person name="Legeai F."/>
            <person name="Hugueney P."/>
            <person name="Dasilva C."/>
            <person name="Horner D."/>
            <person name="Mica E."/>
            <person name="Jublot D."/>
            <person name="Poulain J."/>
            <person name="Bruyere C."/>
            <person name="Billault A."/>
            <person name="Segurens B."/>
            <person name="Gouyvenoux M."/>
            <person name="Ugarte E."/>
            <person name="Cattonaro F."/>
            <person name="Anthouard V."/>
            <person name="Vico V."/>
            <person name="Del Fabbro C."/>
            <person name="Alaux M."/>
            <person name="Di Gaspero G."/>
            <person name="Dumas V."/>
            <person name="Felice N."/>
            <person name="Paillard S."/>
            <person name="Juman I."/>
            <person name="Moroldo M."/>
            <person name="Scalabrin S."/>
            <person name="Canaguier A."/>
            <person name="Le Clainche I."/>
            <person name="Malacrida G."/>
            <person name="Durand E."/>
            <person name="Pesole G."/>
            <person name="Laucou V."/>
            <person name="Chatelet P."/>
            <person name="Merdinoglu D."/>
            <person name="Delledonne M."/>
            <person name="Pezzotti M."/>
            <person name="Lecharny A."/>
            <person name="Scarpelli C."/>
            <person name="Artiguenave F."/>
            <person name="Pe M.E."/>
            <person name="Valle G."/>
            <person name="Morgante M."/>
            <person name="Caboche M."/>
            <person name="Adam-Blondon A.-F."/>
            <person name="Weissenbach J."/>
            <person name="Quetier F."/>
            <person name="Wincker P."/>
        </authorList>
    </citation>
    <scope>NUCLEOTIDE SEQUENCE [LARGE SCALE GENOMIC DNA]</scope>
    <source>
        <strain evidence="2">cv. Pinot noir / PN40024</strain>
    </source>
</reference>
<dbReference type="InParanoid" id="F6HX70"/>
<dbReference type="AlphaFoldDB" id="F6HX70"/>
<evidence type="ECO:0000313" key="2">
    <source>
        <dbReference type="Proteomes" id="UP000009183"/>
    </source>
</evidence>
<sequence length="71" mass="7540">MDLLSTHWVRHGHSGRESVGIELGAGTVNAAEDGPCSRGISAANVRGKEGIEPVEVSMGHFIEQVVRANYP</sequence>
<dbReference type="Proteomes" id="UP000009183">
    <property type="component" value="Chromosome 9"/>
</dbReference>
<evidence type="ECO:0000313" key="1">
    <source>
        <dbReference type="EMBL" id="CCB59540.1"/>
    </source>
</evidence>
<protein>
    <submittedName>
        <fullName evidence="1">Uncharacterized protein</fullName>
    </submittedName>
</protein>
<organism evidence="1 2">
    <name type="scientific">Vitis vinifera</name>
    <name type="common">Grape</name>
    <dbReference type="NCBI Taxonomy" id="29760"/>
    <lineage>
        <taxon>Eukaryota</taxon>
        <taxon>Viridiplantae</taxon>
        <taxon>Streptophyta</taxon>
        <taxon>Embryophyta</taxon>
        <taxon>Tracheophyta</taxon>
        <taxon>Spermatophyta</taxon>
        <taxon>Magnoliopsida</taxon>
        <taxon>eudicotyledons</taxon>
        <taxon>Gunneridae</taxon>
        <taxon>Pentapetalae</taxon>
        <taxon>rosids</taxon>
        <taxon>Vitales</taxon>
        <taxon>Vitaceae</taxon>
        <taxon>Viteae</taxon>
        <taxon>Vitis</taxon>
    </lineage>
</organism>
<dbReference type="HOGENOM" id="CLU_2745257_0_0_1"/>